<evidence type="ECO:0000313" key="2">
    <source>
        <dbReference type="Proteomes" id="UP000287766"/>
    </source>
</evidence>
<keyword evidence="2" id="KW-1185">Reference proteome</keyword>
<comment type="caution">
    <text evidence="1">The sequence shown here is derived from an EMBL/GenBank/DDBJ whole genome shotgun (WGS) entry which is preliminary data.</text>
</comment>
<dbReference type="EMBL" id="PIPR01000001">
    <property type="protein sequence ID" value="RUO42128.1"/>
    <property type="molecule type" value="Genomic_DNA"/>
</dbReference>
<evidence type="ECO:0000313" key="1">
    <source>
        <dbReference type="EMBL" id="RUO42128.1"/>
    </source>
</evidence>
<protein>
    <submittedName>
        <fullName evidence="1">Uncharacterized protein</fullName>
    </submittedName>
</protein>
<gene>
    <name evidence="1" type="ORF">CWE22_08270</name>
</gene>
<accession>A0A7Z7EUG4</accession>
<proteinExistence type="predicted"/>
<reference evidence="2" key="1">
    <citation type="journal article" date="2018" name="Front. Microbiol.">
        <title>Genome-Based Analysis Reveals the Taxonomy and Diversity of the Family Idiomarinaceae.</title>
        <authorList>
            <person name="Liu Y."/>
            <person name="Lai Q."/>
            <person name="Shao Z."/>
        </authorList>
    </citation>
    <scope>NUCLEOTIDE SEQUENCE [LARGE SCALE GENOMIC DNA]</scope>
    <source>
        <strain evidence="2">KYW314</strain>
    </source>
</reference>
<sequence length="156" mass="17617">MTDQAAGLRQWAQERDDGSALLTEPEDLVVIGLPQLGPGQLQRVEGVLERWQQVGKRWVGDASRWRIIPVATDYPQLDKVVQSYPRLGLWIDTDLDSFYRAYQALRALSAAGVRNQRVLAVHPAMASRRGLLSNVQHIAQTYFDIELLIIREPQDG</sequence>
<name>A0A7Z7EUG4_9GAMM</name>
<dbReference type="Proteomes" id="UP000287766">
    <property type="component" value="Unassembled WGS sequence"/>
</dbReference>
<dbReference type="RefSeq" id="WP_169930850.1">
    <property type="nucleotide sequence ID" value="NZ_PIPR01000001.1"/>
</dbReference>
<organism evidence="1 2">
    <name type="scientific">Pseudidiomarina aestuarii</name>
    <dbReference type="NCBI Taxonomy" id="624146"/>
    <lineage>
        <taxon>Bacteria</taxon>
        <taxon>Pseudomonadati</taxon>
        <taxon>Pseudomonadota</taxon>
        <taxon>Gammaproteobacteria</taxon>
        <taxon>Alteromonadales</taxon>
        <taxon>Idiomarinaceae</taxon>
        <taxon>Pseudidiomarina</taxon>
    </lineage>
</organism>
<dbReference type="AlphaFoldDB" id="A0A7Z7EUG4"/>